<dbReference type="Proteomes" id="UP000003875">
    <property type="component" value="Unassembled WGS sequence"/>
</dbReference>
<dbReference type="EMBL" id="ABXX02000006">
    <property type="protein sequence ID" value="EEG70052.1"/>
    <property type="molecule type" value="Genomic_DNA"/>
</dbReference>
<gene>
    <name evidence="1" type="ORF">BIFPSEUDO_04321</name>
</gene>
<accession>C0BV78</accession>
<organism evidence="1 2">
    <name type="scientific">Bifidobacterium pseudocatenulatum DSM 20438 = JCM 1200 = LMG 10505</name>
    <dbReference type="NCBI Taxonomy" id="547043"/>
    <lineage>
        <taxon>Bacteria</taxon>
        <taxon>Bacillati</taxon>
        <taxon>Actinomycetota</taxon>
        <taxon>Actinomycetes</taxon>
        <taxon>Bifidobacteriales</taxon>
        <taxon>Bifidobacteriaceae</taxon>
        <taxon>Bifidobacterium</taxon>
    </lineage>
</organism>
<reference evidence="1 2" key="2">
    <citation type="submission" date="2009-02" db="EMBL/GenBank/DDBJ databases">
        <authorList>
            <person name="Fulton L."/>
            <person name="Clifton S."/>
            <person name="Fulton B."/>
            <person name="Xu J."/>
            <person name="Minx P."/>
            <person name="Pepin K.H."/>
            <person name="Johnson M."/>
            <person name="Bhonagiri V."/>
            <person name="Nash W.E."/>
            <person name="Mardis E.R."/>
            <person name="Wilson R.K."/>
        </authorList>
    </citation>
    <scope>NUCLEOTIDE SEQUENCE [LARGE SCALE GENOMIC DNA]</scope>
    <source>
        <strain evidence="1 2">DSM 20438</strain>
    </source>
</reference>
<reference evidence="1 2" key="1">
    <citation type="submission" date="2009-02" db="EMBL/GenBank/DDBJ databases">
        <title>Draft genome sequence of Bifidobacterium pseudocatenulatum (DSM 20438).</title>
        <authorList>
            <person name="Sudarsanam P."/>
            <person name="Ley R."/>
            <person name="Guruge J."/>
            <person name="Turnbaugh P.J."/>
            <person name="Mahowald M."/>
            <person name="Liep D."/>
            <person name="Gordon J."/>
        </authorList>
    </citation>
    <scope>NUCLEOTIDE SEQUENCE [LARGE SCALE GENOMIC DNA]</scope>
    <source>
        <strain evidence="1 2">DSM 20438</strain>
    </source>
</reference>
<name>C0BV78_BIFPS</name>
<evidence type="ECO:0000313" key="1">
    <source>
        <dbReference type="EMBL" id="EEG70052.1"/>
    </source>
</evidence>
<comment type="caution">
    <text evidence="1">The sequence shown here is derived from an EMBL/GenBank/DDBJ whole genome shotgun (WGS) entry which is preliminary data.</text>
</comment>
<protein>
    <submittedName>
        <fullName evidence="1">Uncharacterized protein</fullName>
    </submittedName>
</protein>
<dbReference type="AlphaFoldDB" id="C0BV78"/>
<sequence>MSDTRYTGYIAYSKAKQPNAKHHQTKITHRSWHFASVCADLPTVGHY</sequence>
<proteinExistence type="predicted"/>
<evidence type="ECO:0000313" key="2">
    <source>
        <dbReference type="Proteomes" id="UP000003875"/>
    </source>
</evidence>